<accession>A0ABX2PR66</accession>
<dbReference type="EMBL" id="JABXWT010000006">
    <property type="protein sequence ID" value="NVO56655.1"/>
    <property type="molecule type" value="Genomic_DNA"/>
</dbReference>
<dbReference type="Proteomes" id="UP000630805">
    <property type="component" value="Unassembled WGS sequence"/>
</dbReference>
<organism evidence="1 2">
    <name type="scientific">Ruegeria haliotis</name>
    <dbReference type="NCBI Taxonomy" id="2747601"/>
    <lineage>
        <taxon>Bacteria</taxon>
        <taxon>Pseudomonadati</taxon>
        <taxon>Pseudomonadota</taxon>
        <taxon>Alphaproteobacteria</taxon>
        <taxon>Rhodobacterales</taxon>
        <taxon>Roseobacteraceae</taxon>
        <taxon>Ruegeria</taxon>
    </lineage>
</organism>
<proteinExistence type="predicted"/>
<gene>
    <name evidence="1" type="ORF">HW561_12740</name>
</gene>
<keyword evidence="2" id="KW-1185">Reference proteome</keyword>
<evidence type="ECO:0000313" key="2">
    <source>
        <dbReference type="Proteomes" id="UP000630805"/>
    </source>
</evidence>
<name>A0ABX2PR66_9RHOB</name>
<dbReference type="RefSeq" id="WP_176865319.1">
    <property type="nucleotide sequence ID" value="NZ_JABXWT010000006.1"/>
</dbReference>
<sequence>MQHQFEETSWQREIDRSIQDAALEGSSHYALPGMLRWITGNIGVHHVHNLANRIPFYRLPEVLRGHDVLANTRRNTLRDSLRFTSLALWDES</sequence>
<comment type="caution">
    <text evidence="1">The sequence shown here is derived from an EMBL/GenBank/DDBJ whole genome shotgun (WGS) entry which is preliminary data.</text>
</comment>
<evidence type="ECO:0000313" key="1">
    <source>
        <dbReference type="EMBL" id="NVO56655.1"/>
    </source>
</evidence>
<evidence type="ECO:0008006" key="3">
    <source>
        <dbReference type="Google" id="ProtNLM"/>
    </source>
</evidence>
<protein>
    <recommendedName>
        <fullName evidence="3">Fatty acid desaturase</fullName>
    </recommendedName>
</protein>
<reference evidence="1 2" key="1">
    <citation type="submission" date="2020-06" db="EMBL/GenBank/DDBJ databases">
        <authorList>
            <person name="Cao W.R."/>
        </authorList>
    </citation>
    <scope>NUCLEOTIDE SEQUENCE [LARGE SCALE GENOMIC DNA]</scope>
    <source>
        <strain evidence="1 2">B1Z28</strain>
    </source>
</reference>